<dbReference type="Proteomes" id="UP001589748">
    <property type="component" value="Unassembled WGS sequence"/>
</dbReference>
<evidence type="ECO:0000313" key="1">
    <source>
        <dbReference type="EMBL" id="MFB9376956.1"/>
    </source>
</evidence>
<proteinExistence type="predicted"/>
<dbReference type="RefSeq" id="WP_380135442.1">
    <property type="nucleotide sequence ID" value="NZ_JBHLUI010000003.1"/>
</dbReference>
<name>A0ABV5LS83_9ACTN</name>
<keyword evidence="2" id="KW-1185">Reference proteome</keyword>
<reference evidence="1 2" key="1">
    <citation type="submission" date="2024-09" db="EMBL/GenBank/DDBJ databases">
        <authorList>
            <person name="Sun Q."/>
            <person name="Mori K."/>
        </authorList>
    </citation>
    <scope>NUCLEOTIDE SEQUENCE [LARGE SCALE GENOMIC DNA]</scope>
    <source>
        <strain evidence="1 2">TISTR 1856</strain>
    </source>
</reference>
<gene>
    <name evidence="1" type="ORF">ACFFVI_08240</name>
</gene>
<sequence length="201" mass="22651">MPLSVPVRSVLERLRYATGMRGAGLARSRNLREPLFAALVHRDEPEVEAWLGFPLPEPAPLRDVGHTRHCLTRDPGPLLPRPGEIDDPPEAIRVYWIPRDVDPAAVHLADPDELSVLPLSIGFQRYPSPREDRPTTRFDSAPGGYTSVTVRGVRYTVQRFADRRTRVAWGRDDLPGDPRFAMEVPLPPVETVEFLVRSPRL</sequence>
<organism evidence="1 2">
    <name type="scientific">Kineococcus gynurae</name>
    <dbReference type="NCBI Taxonomy" id="452979"/>
    <lineage>
        <taxon>Bacteria</taxon>
        <taxon>Bacillati</taxon>
        <taxon>Actinomycetota</taxon>
        <taxon>Actinomycetes</taxon>
        <taxon>Kineosporiales</taxon>
        <taxon>Kineosporiaceae</taxon>
        <taxon>Kineococcus</taxon>
    </lineage>
</organism>
<evidence type="ECO:0000313" key="2">
    <source>
        <dbReference type="Proteomes" id="UP001589748"/>
    </source>
</evidence>
<protein>
    <submittedName>
        <fullName evidence="1">Uncharacterized protein</fullName>
    </submittedName>
</protein>
<comment type="caution">
    <text evidence="1">The sequence shown here is derived from an EMBL/GenBank/DDBJ whole genome shotgun (WGS) entry which is preliminary data.</text>
</comment>
<accession>A0ABV5LS83</accession>
<dbReference type="EMBL" id="JBHMDM010000004">
    <property type="protein sequence ID" value="MFB9376956.1"/>
    <property type="molecule type" value="Genomic_DNA"/>
</dbReference>